<dbReference type="EMBL" id="MU970062">
    <property type="protein sequence ID" value="KAK9323368.1"/>
    <property type="molecule type" value="Genomic_DNA"/>
</dbReference>
<name>A0ACC3TQA1_9ASCO</name>
<proteinExistence type="predicted"/>
<gene>
    <name evidence="1" type="ORF">V1517DRAFT_320565</name>
</gene>
<protein>
    <submittedName>
        <fullName evidence="1">Histidine phosphatase superfamily</fullName>
    </submittedName>
</protein>
<evidence type="ECO:0000313" key="2">
    <source>
        <dbReference type="Proteomes" id="UP001489719"/>
    </source>
</evidence>
<organism evidence="1 2">
    <name type="scientific">Lipomyces orientalis</name>
    <dbReference type="NCBI Taxonomy" id="1233043"/>
    <lineage>
        <taxon>Eukaryota</taxon>
        <taxon>Fungi</taxon>
        <taxon>Dikarya</taxon>
        <taxon>Ascomycota</taxon>
        <taxon>Saccharomycotina</taxon>
        <taxon>Lipomycetes</taxon>
        <taxon>Lipomycetales</taxon>
        <taxon>Lipomycetaceae</taxon>
        <taxon>Lipomyces</taxon>
    </lineage>
</organism>
<keyword evidence="2" id="KW-1185">Reference proteome</keyword>
<comment type="caution">
    <text evidence="1">The sequence shown here is derived from an EMBL/GenBank/DDBJ whole genome shotgun (WGS) entry which is preliminary data.</text>
</comment>
<sequence>MGGSTQSKPGMKLRTIHSLAAEVHESKQPIFQVFFVRHGQTKENAMRIIQGHLNTNLNEEGVSQAELCSKVLGRISFDSIWSSDLDRCIQTRDIVLKPHLEELPESRIHTTELLRERSFGDVEGYDYQTVARTLRQRKLTWDTVGETNEVFQKRLLEAWDQVISEALMDDLKRVIIISHGGAISSLIHCLIKRRGFALSNQINTAVITSLLNTSITIVNVTIKSDGGVLAGEVVEFNNANHLKRHETTDEGSIEEEIVDNF</sequence>
<accession>A0ACC3TQA1</accession>
<dbReference type="Proteomes" id="UP001489719">
    <property type="component" value="Unassembled WGS sequence"/>
</dbReference>
<reference evidence="2" key="1">
    <citation type="journal article" date="2024" name="Front. Bioeng. Biotechnol.">
        <title>Genome-scale model development and genomic sequencing of the oleaginous clade Lipomyces.</title>
        <authorList>
            <person name="Czajka J.J."/>
            <person name="Han Y."/>
            <person name="Kim J."/>
            <person name="Mondo S.J."/>
            <person name="Hofstad B.A."/>
            <person name="Robles A."/>
            <person name="Haridas S."/>
            <person name="Riley R."/>
            <person name="LaButti K."/>
            <person name="Pangilinan J."/>
            <person name="Andreopoulos W."/>
            <person name="Lipzen A."/>
            <person name="Yan J."/>
            <person name="Wang M."/>
            <person name="Ng V."/>
            <person name="Grigoriev I.V."/>
            <person name="Spatafora J.W."/>
            <person name="Magnuson J.K."/>
            <person name="Baker S.E."/>
            <person name="Pomraning K.R."/>
        </authorList>
    </citation>
    <scope>NUCLEOTIDE SEQUENCE [LARGE SCALE GENOMIC DNA]</scope>
    <source>
        <strain evidence="2">CBS 10300</strain>
    </source>
</reference>
<evidence type="ECO:0000313" key="1">
    <source>
        <dbReference type="EMBL" id="KAK9323368.1"/>
    </source>
</evidence>